<dbReference type="EMBL" id="BSDE01000001">
    <property type="protein sequence ID" value="GLH71772.1"/>
    <property type="molecule type" value="Genomic_DNA"/>
</dbReference>
<name>A0ABQ5QAN4_9BACT</name>
<dbReference type="InterPro" id="IPR036291">
    <property type="entry name" value="NAD(P)-bd_dom_sf"/>
</dbReference>
<evidence type="ECO:0000259" key="1">
    <source>
        <dbReference type="Pfam" id="PF03435"/>
    </source>
</evidence>
<protein>
    <submittedName>
        <fullName evidence="2">Saccharopine dehydrogenase</fullName>
    </submittedName>
</protein>
<accession>A0ABQ5QAN4</accession>
<proteinExistence type="predicted"/>
<feature type="domain" description="Saccharopine dehydrogenase NADP binding" evidence="1">
    <location>
        <begin position="8"/>
        <end position="103"/>
    </location>
</feature>
<dbReference type="Proteomes" id="UP001165069">
    <property type="component" value="Unassembled WGS sequence"/>
</dbReference>
<dbReference type="PANTHER" id="PTHR43781:SF1">
    <property type="entry name" value="SACCHAROPINE DEHYDROGENASE"/>
    <property type="match status" value="1"/>
</dbReference>
<organism evidence="2 3">
    <name type="scientific">Geothrix limicola</name>
    <dbReference type="NCBI Taxonomy" id="2927978"/>
    <lineage>
        <taxon>Bacteria</taxon>
        <taxon>Pseudomonadati</taxon>
        <taxon>Acidobacteriota</taxon>
        <taxon>Holophagae</taxon>
        <taxon>Holophagales</taxon>
        <taxon>Holophagaceae</taxon>
        <taxon>Geothrix</taxon>
    </lineage>
</organism>
<keyword evidence="3" id="KW-1185">Reference proteome</keyword>
<evidence type="ECO:0000313" key="3">
    <source>
        <dbReference type="Proteomes" id="UP001165069"/>
    </source>
</evidence>
<comment type="caution">
    <text evidence="2">The sequence shown here is derived from an EMBL/GenBank/DDBJ whole genome shotgun (WGS) entry which is preliminary data.</text>
</comment>
<sequence>MHSTAKSVAVYGASGHTGQFVVQEARRRGLSVVAIGRSATRLNAVFPLAVTRRVAALDDPVSLEQAFADCALVINCAGPFLDTAAPLARAALQAGCHYIDVTAEQASAQATFADFDAPARAASRVVIPGAGFYGGLADLLASALAPDGDIDEITVAIALDRWWPTAGTRRTGERNNVPRVVVKHGKLVPLIPPAEVPDWVFSPVLGHQPMVEMPFSEIITLAHHLKVGSIRSLLNRSALDDIRDGTTPPPTAVDDSGRSAQRFELEVRLVQGSVIKTARVRGQDIYAVTAPIVIQAGLRLLSPSYRHSGALALAEAIDPVELLGALHGQSLEVFGDVLR</sequence>
<gene>
    <name evidence="2" type="ORF">GETHLI_02740</name>
</gene>
<evidence type="ECO:0000313" key="2">
    <source>
        <dbReference type="EMBL" id="GLH71772.1"/>
    </source>
</evidence>
<reference evidence="2 3" key="1">
    <citation type="journal article" date="2023" name="Antonie Van Leeuwenhoek">
        <title>Mesoterricola silvestris gen. nov., sp. nov., Mesoterricola sediminis sp. nov., Geothrix oryzae sp. nov., Geothrix edaphica sp. nov., Geothrix rubra sp. nov., and Geothrix limicola sp. nov., six novel members of Acidobacteriota isolated from soils.</title>
        <authorList>
            <person name="Itoh H."/>
            <person name="Sugisawa Y."/>
            <person name="Mise K."/>
            <person name="Xu Z."/>
            <person name="Kuniyasu M."/>
            <person name="Ushijima N."/>
            <person name="Kawano K."/>
            <person name="Kobayashi E."/>
            <person name="Shiratori Y."/>
            <person name="Masuda Y."/>
            <person name="Senoo K."/>
        </authorList>
    </citation>
    <scope>NUCLEOTIDE SEQUENCE [LARGE SCALE GENOMIC DNA]</scope>
    <source>
        <strain evidence="2 3">Red804</strain>
    </source>
</reference>
<dbReference type="PANTHER" id="PTHR43781">
    <property type="entry name" value="SACCHAROPINE DEHYDROGENASE"/>
    <property type="match status" value="1"/>
</dbReference>
<dbReference type="RefSeq" id="WP_285569304.1">
    <property type="nucleotide sequence ID" value="NZ_BSDE01000001.1"/>
</dbReference>
<dbReference type="SUPFAM" id="SSF51735">
    <property type="entry name" value="NAD(P)-binding Rossmann-fold domains"/>
    <property type="match status" value="1"/>
</dbReference>
<dbReference type="Pfam" id="PF03435">
    <property type="entry name" value="Sacchrp_dh_NADP"/>
    <property type="match status" value="1"/>
</dbReference>
<dbReference type="InterPro" id="IPR005097">
    <property type="entry name" value="Sacchrp_dh_NADP-bd"/>
</dbReference>
<dbReference type="Gene3D" id="3.40.50.720">
    <property type="entry name" value="NAD(P)-binding Rossmann-like Domain"/>
    <property type="match status" value="1"/>
</dbReference>